<reference evidence="2 5" key="2">
    <citation type="submission" date="2017-12" db="EMBL/GenBank/DDBJ databases">
        <title>Pharmacopeia of the Arctic Ocean.</title>
        <authorList>
            <person name="Collins E."/>
            <person name="Ducluzeau A.-L."/>
        </authorList>
    </citation>
    <scope>NUCLEOTIDE SEQUENCE [LARGE SCALE GENOMIC DNA]</scope>
    <source>
        <strain evidence="2 5">DSM 23325</strain>
    </source>
</reference>
<dbReference type="AlphaFoldDB" id="A0A1I0VWI4"/>
<organism evidence="3 4">
    <name type="scientific">Nocardioides alpinus</name>
    <dbReference type="NCBI Taxonomy" id="748909"/>
    <lineage>
        <taxon>Bacteria</taxon>
        <taxon>Bacillati</taxon>
        <taxon>Actinomycetota</taxon>
        <taxon>Actinomycetes</taxon>
        <taxon>Propionibacteriales</taxon>
        <taxon>Nocardioidaceae</taxon>
        <taxon>Nocardioides</taxon>
    </lineage>
</organism>
<dbReference type="Pfam" id="PF18593">
    <property type="entry name" value="CdiI_2"/>
    <property type="match status" value="1"/>
</dbReference>
<reference evidence="3" key="1">
    <citation type="submission" date="2016-10" db="EMBL/GenBank/DDBJ databases">
        <authorList>
            <person name="de Groot N.N."/>
        </authorList>
    </citation>
    <scope>NUCLEOTIDE SEQUENCE [LARGE SCALE GENOMIC DNA]</scope>
    <source>
        <strain evidence="3">CGMCC 1.10697</strain>
    </source>
</reference>
<name>A0A1I0VWI4_9ACTN</name>
<dbReference type="OrthoDB" id="3786912at2"/>
<evidence type="ECO:0000313" key="4">
    <source>
        <dbReference type="Proteomes" id="UP000199113"/>
    </source>
</evidence>
<evidence type="ECO:0000313" key="5">
    <source>
        <dbReference type="Proteomes" id="UP000233565"/>
    </source>
</evidence>
<evidence type="ECO:0000313" key="2">
    <source>
        <dbReference type="EMBL" id="PKH37532.1"/>
    </source>
</evidence>
<dbReference type="EMBL" id="PJBV01000035">
    <property type="protein sequence ID" value="PKH37532.1"/>
    <property type="molecule type" value="Genomic_DNA"/>
</dbReference>
<dbReference type="Proteomes" id="UP000233565">
    <property type="component" value="Unassembled WGS sequence"/>
</dbReference>
<evidence type="ECO:0000259" key="1">
    <source>
        <dbReference type="Pfam" id="PF18593"/>
    </source>
</evidence>
<dbReference type="EMBL" id="FOKC01000001">
    <property type="protein sequence ID" value="SFA80795.1"/>
    <property type="molecule type" value="Genomic_DNA"/>
</dbReference>
<gene>
    <name evidence="2" type="ORF">CXG46_19005</name>
    <name evidence="3" type="ORF">SAMN05192575_101522</name>
</gene>
<feature type="domain" description="CdiI immunity protein" evidence="1">
    <location>
        <begin position="2"/>
        <end position="90"/>
    </location>
</feature>
<sequence length="92" mass="10395">MEDLRQLMAAYFHQDWWAEYDGLWESAVDDFARREPDRVAGASDQIHALLDEDEADEALGQTLDDLGNFYDAGHAPGANRAWLQQVGEQLAD</sequence>
<keyword evidence="5" id="KW-1185">Reference proteome</keyword>
<dbReference type="Proteomes" id="UP000199113">
    <property type="component" value="Unassembled WGS sequence"/>
</dbReference>
<accession>A0A1I0VWI4</accession>
<dbReference type="RefSeq" id="WP_091193849.1">
    <property type="nucleotide sequence ID" value="NZ_FOKC01000001.1"/>
</dbReference>
<protein>
    <recommendedName>
        <fullName evidence="1">CdiI immunity protein domain-containing protein</fullName>
    </recommendedName>
</protein>
<proteinExistence type="predicted"/>
<evidence type="ECO:0000313" key="3">
    <source>
        <dbReference type="EMBL" id="SFA80795.1"/>
    </source>
</evidence>
<dbReference type="STRING" id="748909.SAMN05192575_101522"/>
<dbReference type="InterPro" id="IPR041129">
    <property type="entry name" value="CdiI_2"/>
</dbReference>